<dbReference type="AlphaFoldDB" id="A0A1H9N520"/>
<protein>
    <recommendedName>
        <fullName evidence="3">DUF1840 domain-containing protein</fullName>
    </recommendedName>
</protein>
<dbReference type="OrthoDB" id="5296629at2"/>
<gene>
    <name evidence="1" type="ORF">SAMN02982919_02155</name>
</gene>
<organism evidence="1 2">
    <name type="scientific">Giesbergeria anulus</name>
    <dbReference type="NCBI Taxonomy" id="180197"/>
    <lineage>
        <taxon>Bacteria</taxon>
        <taxon>Pseudomonadati</taxon>
        <taxon>Pseudomonadota</taxon>
        <taxon>Betaproteobacteria</taxon>
        <taxon>Burkholderiales</taxon>
        <taxon>Comamonadaceae</taxon>
        <taxon>Giesbergeria</taxon>
    </lineage>
</organism>
<dbReference type="InterPro" id="IPR014991">
    <property type="entry name" value="DUF1840"/>
</dbReference>
<proteinExistence type="predicted"/>
<evidence type="ECO:0008006" key="3">
    <source>
        <dbReference type="Google" id="ProtNLM"/>
    </source>
</evidence>
<accession>A0A1H9N520</accession>
<evidence type="ECO:0000313" key="1">
    <source>
        <dbReference type="EMBL" id="SER30735.1"/>
    </source>
</evidence>
<dbReference type="Proteomes" id="UP000199766">
    <property type="component" value="Unassembled WGS sequence"/>
</dbReference>
<reference evidence="1 2" key="1">
    <citation type="submission" date="2016-10" db="EMBL/GenBank/DDBJ databases">
        <authorList>
            <person name="de Groot N.N."/>
        </authorList>
    </citation>
    <scope>NUCLEOTIDE SEQUENCE [LARGE SCALE GENOMIC DNA]</scope>
    <source>
        <strain evidence="1 2">ATCC 35958</strain>
    </source>
</reference>
<name>A0A1H9N520_9BURK</name>
<dbReference type="RefSeq" id="WP_091457231.1">
    <property type="nucleotide sequence ID" value="NZ_FOGD01000006.1"/>
</dbReference>
<dbReference type="STRING" id="180197.SAMN02982919_02155"/>
<evidence type="ECO:0000313" key="2">
    <source>
        <dbReference type="Proteomes" id="UP000199766"/>
    </source>
</evidence>
<keyword evidence="2" id="KW-1185">Reference proteome</keyword>
<sequence>MLYKFKSRATADLILLEPDAHRILHIIGKDPEPQGVVTLEQMPAAIEALQAAIALDEQQCARARATHHATGLDEAEVELLEKNTVHLHQRGTPFLDMLRRSLAEEHEVIWGR</sequence>
<dbReference type="Pfam" id="PF08895">
    <property type="entry name" value="DUF1840"/>
    <property type="match status" value="1"/>
</dbReference>
<dbReference type="EMBL" id="FOGD01000006">
    <property type="protein sequence ID" value="SER30735.1"/>
    <property type="molecule type" value="Genomic_DNA"/>
</dbReference>